<dbReference type="EMBL" id="ATAA01000001">
    <property type="protein sequence ID" value="EPR97333.1"/>
    <property type="molecule type" value="Genomic_DNA"/>
</dbReference>
<dbReference type="CDD" id="cd00085">
    <property type="entry name" value="HNHc"/>
    <property type="match status" value="1"/>
</dbReference>
<dbReference type="Gene3D" id="1.10.30.50">
    <property type="match status" value="1"/>
</dbReference>
<sequence>MIAVLPNTVKKKVLRRFLIELDEEYESKASICSLYELNVNLIQSQCEVESSWYDSHIRKKSKGLFQKFPVVKNSNNQAICPICECVFSTNVTLEHIIPKGGEGEPRLAILPINLVKCCRECNTSKHSKRSRIKEKSEIHPYFEEFDIEDYFDIKFVDTNEGFWPEVEFNYKDNSNSKRIHNFIDNYNIEKTYTHRVKLEFQRIMTILANKTLIISKFISKSILKEHINYLFDTYKKNREFEKIDDKYWFDQNYFGFKICEYLTKIIDKDISVIYKLNEEINKRRQPSQYIAFSNPEFQNDMNEVQTMKDLEMFVKNNKDDLIIYYQQIKKQGLSIDFPKLFKEDEDKDDRLRKKCLIEEIVKYYIESGKSFEHFGEDCASIIAI</sequence>
<dbReference type="AlphaFoldDB" id="S7ZB92"/>
<dbReference type="Proteomes" id="UP000014970">
    <property type="component" value="Unassembled WGS sequence"/>
</dbReference>
<comment type="caution">
    <text evidence="1">The sequence shown here is derived from an EMBL/GenBank/DDBJ whole genome shotgun (WGS) entry which is preliminary data.</text>
</comment>
<accession>S7ZB92</accession>
<dbReference type="PATRIC" id="fig|1340485.3.peg.164"/>
<evidence type="ECO:0000313" key="2">
    <source>
        <dbReference type="Proteomes" id="UP000014970"/>
    </source>
</evidence>
<gene>
    <name evidence="1" type="ORF">M059_00745</name>
</gene>
<dbReference type="InterPro" id="IPR003615">
    <property type="entry name" value="HNH_nuc"/>
</dbReference>
<evidence type="ECO:0000313" key="1">
    <source>
        <dbReference type="EMBL" id="EPR97333.1"/>
    </source>
</evidence>
<proteinExistence type="predicted"/>
<organism evidence="1 2">
    <name type="scientific">Streptococcus mitis 18/56</name>
    <dbReference type="NCBI Taxonomy" id="1340485"/>
    <lineage>
        <taxon>Bacteria</taxon>
        <taxon>Bacillati</taxon>
        <taxon>Bacillota</taxon>
        <taxon>Bacilli</taxon>
        <taxon>Lactobacillales</taxon>
        <taxon>Streptococcaceae</taxon>
        <taxon>Streptococcus</taxon>
        <taxon>Streptococcus mitis group</taxon>
    </lineage>
</organism>
<protein>
    <recommendedName>
        <fullName evidence="3">HNH endonuclease</fullName>
    </recommendedName>
</protein>
<reference evidence="1 2" key="1">
    <citation type="submission" date="2013-06" db="EMBL/GenBank/DDBJ databases">
        <title>Genome sequencing of Streptococcus mitis strains.</title>
        <authorList>
            <person name="Ikryannikova L.N."/>
            <person name="Ilina E.N."/>
            <person name="Kostryukova E.S."/>
            <person name="Semashko T.A."/>
            <person name="Savinova T.A."/>
            <person name="Karpova I.Y."/>
            <person name="Larin A.K."/>
            <person name="Ischenko D.S."/>
            <person name="Dubovickaya V.A."/>
            <person name="Sidorenko S.V."/>
            <person name="Govorun V.M."/>
        </authorList>
    </citation>
    <scope>NUCLEOTIDE SEQUENCE [LARGE SCALE GENOMIC DNA]</scope>
    <source>
        <strain evidence="1 2">18/56</strain>
    </source>
</reference>
<name>S7ZB92_STRMT</name>
<evidence type="ECO:0008006" key="3">
    <source>
        <dbReference type="Google" id="ProtNLM"/>
    </source>
</evidence>